<feature type="domain" description="Probable transposase IS891/IS1136/IS1341" evidence="8">
    <location>
        <begin position="199"/>
        <end position="325"/>
    </location>
</feature>
<dbReference type="Proteomes" id="UP000316331">
    <property type="component" value="Unassembled WGS sequence"/>
</dbReference>
<organism evidence="11 12">
    <name type="scientific">Nocardia bhagyanarayanae</name>
    <dbReference type="NCBI Taxonomy" id="1215925"/>
    <lineage>
        <taxon>Bacteria</taxon>
        <taxon>Bacillati</taxon>
        <taxon>Actinomycetota</taxon>
        <taxon>Actinomycetes</taxon>
        <taxon>Mycobacteriales</taxon>
        <taxon>Nocardiaceae</taxon>
        <taxon>Nocardia</taxon>
    </lineage>
</organism>
<name>A0A543F6D8_9NOCA</name>
<dbReference type="EMBL" id="VFPG01000001">
    <property type="protein sequence ID" value="TQM29386.1"/>
    <property type="molecule type" value="Genomic_DNA"/>
</dbReference>
<feature type="region of interest" description="Disordered" evidence="7">
    <location>
        <begin position="421"/>
        <end position="444"/>
    </location>
</feature>
<feature type="domain" description="Transposase putative helix-turn-helix" evidence="10">
    <location>
        <begin position="9"/>
        <end position="50"/>
    </location>
</feature>
<gene>
    <name evidence="11" type="ORF">FB390_0985</name>
</gene>
<comment type="caution">
    <text evidence="11">The sequence shown here is derived from an EMBL/GenBank/DDBJ whole genome shotgun (WGS) entry which is preliminary data.</text>
</comment>
<evidence type="ECO:0000259" key="8">
    <source>
        <dbReference type="Pfam" id="PF01385"/>
    </source>
</evidence>
<dbReference type="AlphaFoldDB" id="A0A543F6D8"/>
<sequence>MAEPERVMQAYRYALDPTPEQEIRLRSHCGAQRFAFNWGLATVQANLAQRAAERSYGIAEPDLTPPTGWSAYELRRRWNSVKESIAPWWAENSKEAYASGLANLAAGLSNWADSRSGKRRGRAARFPRFKSKKSAMSCRFTTGVMGLTADDRRHVKLPRIGTVRTWESTRKLARRLTSGTARVRSATVALRGGRWFVSFSVEVERHDRGPRRPAAVVGVDLGVKHLAVLSEAVPGVTDTDGMVANPKHLNRARQRLRRLQRRAARRRRPKGTEPSQRWLRTNRSIARAHARVVNARGNGLHQLTAALADRFGTLVVEDLNIAGLLCNRRLSRAIADTGWGELRRQLEYKARWRGGRVVVADRWYPSSKTCSNPRCGVVKAKLRLDERVFQCEHCGLSLDRDRNAARNLAALARAVTTCPSSSSCGATLNEPDGNPQKSGAVVGSGYGHGNTSMYGVNVV</sequence>
<dbReference type="GO" id="GO:0006310">
    <property type="term" value="P:DNA recombination"/>
    <property type="evidence" value="ECO:0007669"/>
    <property type="project" value="UniProtKB-KW"/>
</dbReference>
<dbReference type="GO" id="GO:0003677">
    <property type="term" value="F:DNA binding"/>
    <property type="evidence" value="ECO:0007669"/>
    <property type="project" value="UniProtKB-KW"/>
</dbReference>
<dbReference type="GO" id="GO:0046872">
    <property type="term" value="F:metal ion binding"/>
    <property type="evidence" value="ECO:0007669"/>
    <property type="project" value="UniProtKB-KW"/>
</dbReference>
<dbReference type="Pfam" id="PF12323">
    <property type="entry name" value="HTH_OrfB_IS605"/>
    <property type="match status" value="1"/>
</dbReference>
<protein>
    <submittedName>
        <fullName evidence="11">Putative transposase</fullName>
    </submittedName>
</protein>
<evidence type="ECO:0000256" key="6">
    <source>
        <dbReference type="ARBA" id="ARBA00023172"/>
    </source>
</evidence>
<feature type="domain" description="Cas12f1-like TNB" evidence="9">
    <location>
        <begin position="339"/>
        <end position="408"/>
    </location>
</feature>
<accession>A0A543F6D8</accession>
<dbReference type="InterPro" id="IPR021027">
    <property type="entry name" value="Transposase_put_HTH"/>
</dbReference>
<dbReference type="InterPro" id="IPR010095">
    <property type="entry name" value="Cas12f1-like_TNB"/>
</dbReference>
<reference evidence="11 12" key="1">
    <citation type="submission" date="2019-06" db="EMBL/GenBank/DDBJ databases">
        <title>Sequencing the genomes of 1000 actinobacteria strains.</title>
        <authorList>
            <person name="Klenk H.-P."/>
        </authorList>
    </citation>
    <scope>NUCLEOTIDE SEQUENCE [LARGE SCALE GENOMIC DNA]</scope>
    <source>
        <strain evidence="11 12">DSM 103495</strain>
    </source>
</reference>
<evidence type="ECO:0000256" key="3">
    <source>
        <dbReference type="ARBA" id="ARBA00022723"/>
    </source>
</evidence>
<keyword evidence="6" id="KW-0233">DNA recombination</keyword>
<keyword evidence="2" id="KW-0815">Transposition</keyword>
<dbReference type="InterPro" id="IPR001959">
    <property type="entry name" value="Transposase"/>
</dbReference>
<keyword evidence="3" id="KW-0479">Metal-binding</keyword>
<dbReference type="NCBIfam" id="NF040570">
    <property type="entry name" value="guided_TnpB"/>
    <property type="match status" value="1"/>
</dbReference>
<evidence type="ECO:0000259" key="10">
    <source>
        <dbReference type="Pfam" id="PF12323"/>
    </source>
</evidence>
<keyword evidence="5" id="KW-0238">DNA-binding</keyword>
<dbReference type="Pfam" id="PF07282">
    <property type="entry name" value="Cas12f1-like_TNB"/>
    <property type="match status" value="1"/>
</dbReference>
<dbReference type="Pfam" id="PF01385">
    <property type="entry name" value="OrfB_IS605"/>
    <property type="match status" value="1"/>
</dbReference>
<evidence type="ECO:0000256" key="1">
    <source>
        <dbReference type="ARBA" id="ARBA00008761"/>
    </source>
</evidence>
<evidence type="ECO:0000256" key="2">
    <source>
        <dbReference type="ARBA" id="ARBA00022578"/>
    </source>
</evidence>
<dbReference type="RefSeq" id="WP_185756942.1">
    <property type="nucleotide sequence ID" value="NZ_VFPG01000001.1"/>
</dbReference>
<dbReference type="NCBIfam" id="NF038280">
    <property type="entry name" value="IS607_TnpB"/>
    <property type="match status" value="1"/>
</dbReference>
<evidence type="ECO:0000256" key="7">
    <source>
        <dbReference type="SAM" id="MobiDB-lite"/>
    </source>
</evidence>
<keyword evidence="12" id="KW-1185">Reference proteome</keyword>
<keyword evidence="4" id="KW-0862">Zinc</keyword>
<evidence type="ECO:0000313" key="11">
    <source>
        <dbReference type="EMBL" id="TQM29386.1"/>
    </source>
</evidence>
<dbReference type="GO" id="GO:0032196">
    <property type="term" value="P:transposition"/>
    <property type="evidence" value="ECO:0007669"/>
    <property type="project" value="UniProtKB-KW"/>
</dbReference>
<evidence type="ECO:0000256" key="4">
    <source>
        <dbReference type="ARBA" id="ARBA00022833"/>
    </source>
</evidence>
<evidence type="ECO:0000256" key="5">
    <source>
        <dbReference type="ARBA" id="ARBA00023125"/>
    </source>
</evidence>
<proteinExistence type="inferred from homology"/>
<dbReference type="InterPro" id="IPR053470">
    <property type="entry name" value="RNA-guided_DNA_endonuclease"/>
</dbReference>
<comment type="similarity">
    <text evidence="1">In the C-terminal section; belongs to the transposase 35 family.</text>
</comment>
<evidence type="ECO:0000259" key="9">
    <source>
        <dbReference type="Pfam" id="PF07282"/>
    </source>
</evidence>
<evidence type="ECO:0000313" key="12">
    <source>
        <dbReference type="Proteomes" id="UP000316331"/>
    </source>
</evidence>